<dbReference type="AlphaFoldDB" id="A0A290S7Z6"/>
<reference evidence="1 2" key="1">
    <citation type="journal article" date="2012" name="J. Bacteriol.">
        <title>Genome sequences of type strains of seven species of the marine bacterium Pseudoalteromonas.</title>
        <authorList>
            <person name="Xie B.B."/>
            <person name="Shu Y.L."/>
            <person name="Qin Q.L."/>
            <person name="Rong J.C."/>
            <person name="Zhang X.Y."/>
            <person name="Chen X.L."/>
            <person name="Shi M."/>
            <person name="He H.L."/>
            <person name="Zhou B.C."/>
            <person name="Zhang Y.Z."/>
        </authorList>
    </citation>
    <scope>NUCLEOTIDE SEQUENCE [LARGE SCALE GENOMIC DNA]</scope>
    <source>
        <strain evidence="1 2">A 37-1-2</strain>
    </source>
</reference>
<proteinExistence type="predicted"/>
<name>A0A290S7Z6_9GAMM</name>
<dbReference type="KEGG" id="part:PARC_a3686"/>
<dbReference type="Proteomes" id="UP000016505">
    <property type="component" value="Chromosome I"/>
</dbReference>
<evidence type="ECO:0000313" key="1">
    <source>
        <dbReference type="EMBL" id="ATC88019.1"/>
    </source>
</evidence>
<dbReference type="EMBL" id="CP011025">
    <property type="protein sequence ID" value="ATC88019.1"/>
    <property type="molecule type" value="Genomic_DNA"/>
</dbReference>
<protein>
    <submittedName>
        <fullName evidence="1">Uncharacterized protein</fullName>
    </submittedName>
</protein>
<gene>
    <name evidence="1" type="ORF">PARC_a3686</name>
</gene>
<accession>A0A290S7Z6</accession>
<sequence>MNLNSPLLRKTLCISKRRSSVRFLQTQAPATTEIKYLKS</sequence>
<organism evidence="1 2">
    <name type="scientific">Pseudoalteromonas arctica A 37-1-2</name>
    <dbReference type="NCBI Taxonomy" id="1117313"/>
    <lineage>
        <taxon>Bacteria</taxon>
        <taxon>Pseudomonadati</taxon>
        <taxon>Pseudomonadota</taxon>
        <taxon>Gammaproteobacteria</taxon>
        <taxon>Alteromonadales</taxon>
        <taxon>Pseudoalteromonadaceae</taxon>
        <taxon>Pseudoalteromonas</taxon>
    </lineage>
</organism>
<evidence type="ECO:0000313" key="2">
    <source>
        <dbReference type="Proteomes" id="UP000016505"/>
    </source>
</evidence>